<dbReference type="Gene3D" id="1.25.40.20">
    <property type="entry name" value="Ankyrin repeat-containing domain"/>
    <property type="match status" value="1"/>
</dbReference>
<keyword evidence="2" id="KW-0472">Membrane</keyword>
<keyword evidence="4" id="KW-1185">Reference proteome</keyword>
<accession>A0A2Z5FTZ0</accession>
<proteinExistence type="predicted"/>
<gene>
    <name evidence="3" type="ORF">ACPOL_0948</name>
</gene>
<dbReference type="InterPro" id="IPR002110">
    <property type="entry name" value="Ankyrin_rpt"/>
</dbReference>
<dbReference type="Proteomes" id="UP000253606">
    <property type="component" value="Chromosome"/>
</dbReference>
<name>A0A2Z5FTZ0_9BACT</name>
<evidence type="ECO:0000256" key="2">
    <source>
        <dbReference type="SAM" id="Phobius"/>
    </source>
</evidence>
<dbReference type="AlphaFoldDB" id="A0A2Z5FTZ0"/>
<feature type="transmembrane region" description="Helical" evidence="2">
    <location>
        <begin position="239"/>
        <end position="257"/>
    </location>
</feature>
<sequence>MASGVYLTFFGSFVFGTPGFPLSDVPLQEIAKKVEQGKFMERTPEDLKLALACELGDESTFQAYLARNPDAAKTLSDEERRKLQAAAQSNNTTAVRLMLEAGGPVNTPGEMGATALHWAGFNGNAEMTRNILRFQPDLETKSGEYSGTALSWALYASGNGWHRSTGDFVGTVCALLDAGAALPPDPEGTRTQRCRSGGAAMNSARRPIGVLFLSCLYIAVGAIGFVVNVPKLIAMQHESIWIELTELLTLIAGAFMFRGRNWARWLALIWMAFHVGISFPVVRQVVTHSVIFALIAWVLFRPDARRYFIPLKPDYE</sequence>
<feature type="transmembrane region" description="Helical" evidence="2">
    <location>
        <begin position="285"/>
        <end position="302"/>
    </location>
</feature>
<keyword evidence="1" id="KW-0040">ANK repeat</keyword>
<dbReference type="EMBL" id="CP030840">
    <property type="protein sequence ID" value="AXC10301.1"/>
    <property type="molecule type" value="Genomic_DNA"/>
</dbReference>
<organism evidence="3 4">
    <name type="scientific">Acidisarcina polymorpha</name>
    <dbReference type="NCBI Taxonomy" id="2211140"/>
    <lineage>
        <taxon>Bacteria</taxon>
        <taxon>Pseudomonadati</taxon>
        <taxon>Acidobacteriota</taxon>
        <taxon>Terriglobia</taxon>
        <taxon>Terriglobales</taxon>
        <taxon>Acidobacteriaceae</taxon>
        <taxon>Acidisarcina</taxon>
    </lineage>
</organism>
<evidence type="ECO:0000313" key="4">
    <source>
        <dbReference type="Proteomes" id="UP000253606"/>
    </source>
</evidence>
<dbReference type="SUPFAM" id="SSF48403">
    <property type="entry name" value="Ankyrin repeat"/>
    <property type="match status" value="1"/>
</dbReference>
<dbReference type="KEGG" id="abas:ACPOL_0948"/>
<evidence type="ECO:0000256" key="1">
    <source>
        <dbReference type="PROSITE-ProRule" id="PRU00023"/>
    </source>
</evidence>
<evidence type="ECO:0000313" key="3">
    <source>
        <dbReference type="EMBL" id="AXC10301.1"/>
    </source>
</evidence>
<reference evidence="3 4" key="1">
    <citation type="journal article" date="2018" name="Front. Microbiol.">
        <title>Hydrolytic Capabilities as a Key to Environmental Success: Chitinolytic and Cellulolytic Acidobacteria From Acidic Sub-arctic Soils and Boreal Peatlands.</title>
        <authorList>
            <person name="Belova S.E."/>
            <person name="Ravin N.V."/>
            <person name="Pankratov T.A."/>
            <person name="Rakitin A.L."/>
            <person name="Ivanova A.A."/>
            <person name="Beletsky A.V."/>
            <person name="Mardanov A.V."/>
            <person name="Sinninghe Damste J.S."/>
            <person name="Dedysh S.N."/>
        </authorList>
    </citation>
    <scope>NUCLEOTIDE SEQUENCE [LARGE SCALE GENOMIC DNA]</scope>
    <source>
        <strain evidence="3 4">SBC82</strain>
    </source>
</reference>
<keyword evidence="2" id="KW-0812">Transmembrane</keyword>
<dbReference type="Pfam" id="PF12796">
    <property type="entry name" value="Ank_2"/>
    <property type="match status" value="1"/>
</dbReference>
<feature type="transmembrane region" description="Helical" evidence="2">
    <location>
        <begin position="208"/>
        <end position="227"/>
    </location>
</feature>
<feature type="repeat" description="ANK" evidence="1">
    <location>
        <begin position="111"/>
        <end position="143"/>
    </location>
</feature>
<protein>
    <submittedName>
        <fullName evidence="3">Quinone oxidoreductase</fullName>
    </submittedName>
</protein>
<keyword evidence="2" id="KW-1133">Transmembrane helix</keyword>
<dbReference type="InterPro" id="IPR036770">
    <property type="entry name" value="Ankyrin_rpt-contain_sf"/>
</dbReference>
<dbReference type="PROSITE" id="PS50088">
    <property type="entry name" value="ANK_REPEAT"/>
    <property type="match status" value="1"/>
</dbReference>